<dbReference type="PANTHER" id="PTHR39600">
    <property type="entry name" value="PEPTIDASE INHIBITOR I78 FAMILY PROTEIN"/>
    <property type="match status" value="1"/>
</dbReference>
<dbReference type="PANTHER" id="PTHR39600:SF1">
    <property type="entry name" value="PEPTIDASE INHIBITOR I78 FAMILY PROTEIN"/>
    <property type="match status" value="1"/>
</dbReference>
<name>A0A921TEW7_9GAMM</name>
<comment type="caution">
    <text evidence="3">The sequence shown here is derived from an EMBL/GenBank/DDBJ whole genome shotgun (WGS) entry which is preliminary data.</text>
</comment>
<keyword evidence="2" id="KW-0732">Signal</keyword>
<dbReference type="Gene3D" id="3.30.10.10">
    <property type="entry name" value="Trypsin Inhibitor V, subunit A"/>
    <property type="match status" value="1"/>
</dbReference>
<feature type="region of interest" description="Disordered" evidence="1">
    <location>
        <begin position="28"/>
        <end position="67"/>
    </location>
</feature>
<feature type="compositionally biased region" description="Low complexity" evidence="1">
    <location>
        <begin position="36"/>
        <end position="52"/>
    </location>
</feature>
<feature type="signal peptide" evidence="2">
    <location>
        <begin position="1"/>
        <end position="18"/>
    </location>
</feature>
<feature type="chain" id="PRO_5037272142" evidence="2">
    <location>
        <begin position="19"/>
        <end position="124"/>
    </location>
</feature>
<evidence type="ECO:0000256" key="1">
    <source>
        <dbReference type="SAM" id="MobiDB-lite"/>
    </source>
</evidence>
<dbReference type="EMBL" id="PDWK01000058">
    <property type="protein sequence ID" value="KAF1688249.1"/>
    <property type="molecule type" value="Genomic_DNA"/>
</dbReference>
<accession>A0A921TEW7</accession>
<dbReference type="AlphaFoldDB" id="A0A921TEW7"/>
<evidence type="ECO:0000313" key="3">
    <source>
        <dbReference type="EMBL" id="KAF1688249.1"/>
    </source>
</evidence>
<protein>
    <submittedName>
        <fullName evidence="3">Elastase inhibitor AFLEI Flags</fullName>
    </submittedName>
</protein>
<evidence type="ECO:0000256" key="2">
    <source>
        <dbReference type="SAM" id="SignalP"/>
    </source>
</evidence>
<dbReference type="InterPro" id="IPR021719">
    <property type="entry name" value="Prot_inh_I78"/>
</dbReference>
<reference evidence="3" key="1">
    <citation type="submission" date="2017-10" db="EMBL/GenBank/DDBJ databases">
        <title>Whole genome sequencing of members of genus Pseudoxanthomonas.</title>
        <authorList>
            <person name="Kumar S."/>
            <person name="Bansal K."/>
            <person name="Kaur A."/>
            <person name="Patil P."/>
            <person name="Sharma S."/>
            <person name="Patil P.B."/>
        </authorList>
    </citation>
    <scope>NUCLEOTIDE SEQUENCE</scope>
    <source>
        <strain evidence="3">DSM 22914</strain>
    </source>
</reference>
<proteinExistence type="predicted"/>
<dbReference type="OrthoDB" id="7917348at2"/>
<gene>
    <name evidence="3" type="ORF">CR938_10990</name>
</gene>
<evidence type="ECO:0000313" key="4">
    <source>
        <dbReference type="Proteomes" id="UP000717981"/>
    </source>
</evidence>
<sequence length="124" mass="13072">MRTSLCLLLAATTTLALSACSQEDMQKLDEAEQEQAEVAARQAAEAAMQPAEGTPPAPVCDASPVQGLVGQPADEATVEQAREDAHAERVRVLRPGQAVTLEFDGARLNVEVDESNTIVALRCG</sequence>
<organism evidence="3 4">
    <name type="scientific">Pseudoxanthomonas taiwanensis</name>
    <dbReference type="NCBI Taxonomy" id="176598"/>
    <lineage>
        <taxon>Bacteria</taxon>
        <taxon>Pseudomonadati</taxon>
        <taxon>Pseudomonadota</taxon>
        <taxon>Gammaproteobacteria</taxon>
        <taxon>Lysobacterales</taxon>
        <taxon>Lysobacteraceae</taxon>
        <taxon>Pseudoxanthomonas</taxon>
    </lineage>
</organism>
<dbReference type="RefSeq" id="WP_162125054.1">
    <property type="nucleotide sequence ID" value="NZ_PDWK01000058.1"/>
</dbReference>
<dbReference type="Proteomes" id="UP000717981">
    <property type="component" value="Unassembled WGS sequence"/>
</dbReference>
<dbReference type="PROSITE" id="PS51257">
    <property type="entry name" value="PROKAR_LIPOPROTEIN"/>
    <property type="match status" value="1"/>
</dbReference>
<keyword evidence="4" id="KW-1185">Reference proteome</keyword>
<dbReference type="Pfam" id="PF11720">
    <property type="entry name" value="Inhibitor_I78"/>
    <property type="match status" value="1"/>
</dbReference>